<protein>
    <recommendedName>
        <fullName evidence="2">Amino acid synthesis family protein</fullName>
    </recommendedName>
</protein>
<reference evidence="1" key="1">
    <citation type="submission" date="2018-05" db="EMBL/GenBank/DDBJ databases">
        <authorList>
            <person name="Lanie J.A."/>
            <person name="Ng W.-L."/>
            <person name="Kazmierczak K.M."/>
            <person name="Andrzejewski T.M."/>
            <person name="Davidsen T.M."/>
            <person name="Wayne K.J."/>
            <person name="Tettelin H."/>
            <person name="Glass J.I."/>
            <person name="Rusch D."/>
            <person name="Podicherti R."/>
            <person name="Tsui H.-C.T."/>
            <person name="Winkler M.E."/>
        </authorList>
    </citation>
    <scope>NUCLEOTIDE SEQUENCE</scope>
</reference>
<dbReference type="SUPFAM" id="SSF160519">
    <property type="entry name" value="BB2672-like"/>
    <property type="match status" value="1"/>
</dbReference>
<name>A0A381VG24_9ZZZZ</name>
<evidence type="ECO:0000313" key="1">
    <source>
        <dbReference type="EMBL" id="SVA39295.1"/>
    </source>
</evidence>
<dbReference type="Pfam" id="PF06684">
    <property type="entry name" value="AA_synth"/>
    <property type="match status" value="1"/>
</dbReference>
<proteinExistence type="predicted"/>
<dbReference type="EMBL" id="UINC01008739">
    <property type="protein sequence ID" value="SVA39295.1"/>
    <property type="molecule type" value="Genomic_DNA"/>
</dbReference>
<dbReference type="InterPro" id="IPR009569">
    <property type="entry name" value="AA_synth_put"/>
</dbReference>
<accession>A0A381VG24</accession>
<evidence type="ECO:0008006" key="2">
    <source>
        <dbReference type="Google" id="ProtNLM"/>
    </source>
</evidence>
<dbReference type="AlphaFoldDB" id="A0A381VG24"/>
<dbReference type="InterPro" id="IPR035936">
    <property type="entry name" value="BB2672"/>
</dbReference>
<organism evidence="1">
    <name type="scientific">marine metagenome</name>
    <dbReference type="NCBI Taxonomy" id="408172"/>
    <lineage>
        <taxon>unclassified sequences</taxon>
        <taxon>metagenomes</taxon>
        <taxon>ecological metagenomes</taxon>
    </lineage>
</organism>
<sequence>MINIRKTIVTVETIRHEGGPVVTPPLRVGTVAAIIKNPFAGHFEPNLLPIMAELKPLGKQLATDLVAALAIEASAVEAYGKGAIVGANGELEHGALWHEPGGWGMREVLGGAKAVVPSSKALGAIGARLMIPLGHVQAAYVRSHMSSIEVGVHDGPRADEILYALAMSTGSRIHARIGGLASGEVIGEDGLR</sequence>
<dbReference type="Gene3D" id="3.30.1330.110">
    <property type="entry name" value="BB2672"/>
    <property type="match status" value="1"/>
</dbReference>
<gene>
    <name evidence="1" type="ORF">METZ01_LOCUS92149</name>
</gene>